<dbReference type="EMBL" id="MFAU01000036">
    <property type="protein sequence ID" value="OGD83911.1"/>
    <property type="molecule type" value="Genomic_DNA"/>
</dbReference>
<evidence type="ECO:0008006" key="4">
    <source>
        <dbReference type="Google" id="ProtNLM"/>
    </source>
</evidence>
<protein>
    <recommendedName>
        <fullName evidence="4">Regulatory protein YycH-like domain-containing protein</fullName>
    </recommendedName>
</protein>
<reference evidence="2 3" key="1">
    <citation type="journal article" date="2016" name="Nat. Commun.">
        <title>Thousands of microbial genomes shed light on interconnected biogeochemical processes in an aquifer system.</title>
        <authorList>
            <person name="Anantharaman K."/>
            <person name="Brown C.T."/>
            <person name="Hug L.A."/>
            <person name="Sharon I."/>
            <person name="Castelle C.J."/>
            <person name="Probst A.J."/>
            <person name="Thomas B.C."/>
            <person name="Singh A."/>
            <person name="Wilkins M.J."/>
            <person name="Karaoz U."/>
            <person name="Brodie E.L."/>
            <person name="Williams K.H."/>
            <person name="Hubbard S.S."/>
            <person name="Banfield J.F."/>
        </authorList>
    </citation>
    <scope>NUCLEOTIDE SEQUENCE [LARGE SCALE GENOMIC DNA]</scope>
</reference>
<organism evidence="2 3">
    <name type="scientific">Candidatus Curtissbacteria bacterium RBG_13_40_7</name>
    <dbReference type="NCBI Taxonomy" id="1797706"/>
    <lineage>
        <taxon>Bacteria</taxon>
        <taxon>Candidatus Curtissiibacteriota</taxon>
    </lineage>
</organism>
<name>A0A1F5FWC4_9BACT</name>
<dbReference type="Proteomes" id="UP000179252">
    <property type="component" value="Unassembled WGS sequence"/>
</dbReference>
<evidence type="ECO:0000313" key="2">
    <source>
        <dbReference type="EMBL" id="OGD83911.1"/>
    </source>
</evidence>
<feature type="transmembrane region" description="Helical" evidence="1">
    <location>
        <begin position="16"/>
        <end position="37"/>
    </location>
</feature>
<gene>
    <name evidence="2" type="ORF">A2165_00310</name>
</gene>
<evidence type="ECO:0000313" key="3">
    <source>
        <dbReference type="Proteomes" id="UP000179252"/>
    </source>
</evidence>
<sequence>MKWTLTEIASFINQRWLFAVLVLLGLVSFGLIIYKFILTPGKSSPIILPFEKLEIKKLPTLSKLPQTMDFSSLKTEEMPKNLPVFNLEKKALSGEDAILIAKKLGISQNPNETRDAELGIIYYFYQRPLSLTVQESQFRFTKAIAPQGNIPTQEQAEIIAQNFLKNMGFGEDLEIDRENIKYFSSDSPKSLPPADTNIDIIQIPFINKIQDIPVLGNDPKENLFYVRVSRDGEVTGLKYTILPDNKKLGEFPTLNSKEAQVAFLKGEAVLSYLLAKDDEGAETASDYKVSSVSLTGAKPAYLFQPKDKTLQPVYVFWGHTKMDQGKSGEIAFYVPGIKRTNQTRF</sequence>
<keyword evidence="1" id="KW-0812">Transmembrane</keyword>
<dbReference type="AlphaFoldDB" id="A0A1F5FWC4"/>
<keyword evidence="1" id="KW-0472">Membrane</keyword>
<evidence type="ECO:0000256" key="1">
    <source>
        <dbReference type="SAM" id="Phobius"/>
    </source>
</evidence>
<accession>A0A1F5FWC4</accession>
<proteinExistence type="predicted"/>
<keyword evidence="1" id="KW-1133">Transmembrane helix</keyword>
<comment type="caution">
    <text evidence="2">The sequence shown here is derived from an EMBL/GenBank/DDBJ whole genome shotgun (WGS) entry which is preliminary data.</text>
</comment>